<gene>
    <name evidence="2" type="ORF">AK812_SmicGene19318</name>
</gene>
<evidence type="ECO:0000313" key="3">
    <source>
        <dbReference type="Proteomes" id="UP000186817"/>
    </source>
</evidence>
<dbReference type="EMBL" id="LSRX01000403">
    <property type="protein sequence ID" value="OLP98258.1"/>
    <property type="molecule type" value="Genomic_DNA"/>
</dbReference>
<evidence type="ECO:0000313" key="2">
    <source>
        <dbReference type="EMBL" id="OLP98258.1"/>
    </source>
</evidence>
<dbReference type="Proteomes" id="UP000186817">
    <property type="component" value="Unassembled WGS sequence"/>
</dbReference>
<keyword evidence="3" id="KW-1185">Reference proteome</keyword>
<sequence length="211" mass="22246">MKAPPGIHIVNGGGAEEDVTPVIFEEPLTCCEPVAVAEAKEPIAAAKDLGILALRLDPTCAAGSSAHDIRLQANCPTKQEAELMITAAFSLRIAPTSPAQPRLGRPVEMPQRVASFHSLCNGRQGSGEDSGAAKGVMIIIIIIITITIIIIIIIIDTVIFISDTIKSSVWARVRPPIAQDHGPCTAVDCCESTKTAKLASFGHHSLIEPDT</sequence>
<feature type="transmembrane region" description="Helical" evidence="1">
    <location>
        <begin position="136"/>
        <end position="162"/>
    </location>
</feature>
<reference evidence="2 3" key="1">
    <citation type="submission" date="2016-02" db="EMBL/GenBank/DDBJ databases">
        <title>Genome analysis of coral dinoflagellate symbionts highlights evolutionary adaptations to a symbiotic lifestyle.</title>
        <authorList>
            <person name="Aranda M."/>
            <person name="Li Y."/>
            <person name="Liew Y.J."/>
            <person name="Baumgarten S."/>
            <person name="Simakov O."/>
            <person name="Wilson M."/>
            <person name="Piel J."/>
            <person name="Ashoor H."/>
            <person name="Bougouffa S."/>
            <person name="Bajic V.B."/>
            <person name="Ryu T."/>
            <person name="Ravasi T."/>
            <person name="Bayer T."/>
            <person name="Micklem G."/>
            <person name="Kim H."/>
            <person name="Bhak J."/>
            <person name="Lajeunesse T.C."/>
            <person name="Voolstra C.R."/>
        </authorList>
    </citation>
    <scope>NUCLEOTIDE SEQUENCE [LARGE SCALE GENOMIC DNA]</scope>
    <source>
        <strain evidence="2 3">CCMP2467</strain>
    </source>
</reference>
<accession>A0A1Q9DT02</accession>
<name>A0A1Q9DT02_SYMMI</name>
<comment type="caution">
    <text evidence="2">The sequence shown here is derived from an EMBL/GenBank/DDBJ whole genome shotgun (WGS) entry which is preliminary data.</text>
</comment>
<protein>
    <submittedName>
        <fullName evidence="2">Uncharacterized protein</fullName>
    </submittedName>
</protein>
<dbReference type="AlphaFoldDB" id="A0A1Q9DT02"/>
<keyword evidence="1" id="KW-0472">Membrane</keyword>
<keyword evidence="1" id="KW-0812">Transmembrane</keyword>
<dbReference type="OrthoDB" id="10484576at2759"/>
<evidence type="ECO:0000256" key="1">
    <source>
        <dbReference type="SAM" id="Phobius"/>
    </source>
</evidence>
<organism evidence="2 3">
    <name type="scientific">Symbiodinium microadriaticum</name>
    <name type="common">Dinoflagellate</name>
    <name type="synonym">Zooxanthella microadriatica</name>
    <dbReference type="NCBI Taxonomy" id="2951"/>
    <lineage>
        <taxon>Eukaryota</taxon>
        <taxon>Sar</taxon>
        <taxon>Alveolata</taxon>
        <taxon>Dinophyceae</taxon>
        <taxon>Suessiales</taxon>
        <taxon>Symbiodiniaceae</taxon>
        <taxon>Symbiodinium</taxon>
    </lineage>
</organism>
<keyword evidence="1" id="KW-1133">Transmembrane helix</keyword>
<proteinExistence type="predicted"/>